<evidence type="ECO:0000256" key="1">
    <source>
        <dbReference type="ARBA" id="ARBA00022679"/>
    </source>
</evidence>
<dbReference type="PANTHER" id="PTHR13947:SF37">
    <property type="entry name" value="LD18367P"/>
    <property type="match status" value="1"/>
</dbReference>
<dbReference type="InterPro" id="IPR016181">
    <property type="entry name" value="Acyl_CoA_acyltransferase"/>
</dbReference>
<dbReference type="GO" id="GO:0008080">
    <property type="term" value="F:N-acetyltransferase activity"/>
    <property type="evidence" value="ECO:0007669"/>
    <property type="project" value="InterPro"/>
</dbReference>
<dbReference type="CDD" id="cd04301">
    <property type="entry name" value="NAT_SF"/>
    <property type="match status" value="1"/>
</dbReference>
<dbReference type="AlphaFoldDB" id="A0A4P8IGC9"/>
<evidence type="ECO:0000313" key="3">
    <source>
        <dbReference type="EMBL" id="QCP36466.1"/>
    </source>
</evidence>
<sequence>MIEIKIYTEEDREEVIDLVLSCQNDGTRPFVSVEDQPELLHIKDKYINTVGNFWVAKENSRVVGCIGLMNCGNGIAVMKKFFTDEAYRSAPHHLGRRLYSRLLDFAREHHIKMLLLDTPKNTHRAHKFYEAAGFRLMEEQELPVTFDHPYTESDFFYLRIGESI</sequence>
<feature type="domain" description="N-acetyltransferase" evidence="2">
    <location>
        <begin position="2"/>
        <end position="157"/>
    </location>
</feature>
<dbReference type="KEGG" id="arf:AR1Y2_3012"/>
<dbReference type="RefSeq" id="WP_137329691.1">
    <property type="nucleotide sequence ID" value="NZ_CP040058.1"/>
</dbReference>
<evidence type="ECO:0000313" key="4">
    <source>
        <dbReference type="Proteomes" id="UP000298653"/>
    </source>
</evidence>
<dbReference type="Pfam" id="PF00583">
    <property type="entry name" value="Acetyltransf_1"/>
    <property type="match status" value="1"/>
</dbReference>
<evidence type="ECO:0000259" key="2">
    <source>
        <dbReference type="PROSITE" id="PS51186"/>
    </source>
</evidence>
<dbReference type="OrthoDB" id="424368at2"/>
<dbReference type="InterPro" id="IPR050769">
    <property type="entry name" value="NAT_camello-type"/>
</dbReference>
<dbReference type="SUPFAM" id="SSF55729">
    <property type="entry name" value="Acyl-CoA N-acyltransferases (Nat)"/>
    <property type="match status" value="1"/>
</dbReference>
<keyword evidence="1 3" id="KW-0808">Transferase</keyword>
<dbReference type="PROSITE" id="PS51186">
    <property type="entry name" value="GNAT"/>
    <property type="match status" value="1"/>
</dbReference>
<reference evidence="3 4" key="1">
    <citation type="submission" date="2019-05" db="EMBL/GenBank/DDBJ databases">
        <title>Complete genome sequencing of Anaerostipes rhamnosivorans.</title>
        <authorList>
            <person name="Bui T.P.N."/>
            <person name="de Vos W.M."/>
        </authorList>
    </citation>
    <scope>NUCLEOTIDE SEQUENCE [LARGE SCALE GENOMIC DNA]</scope>
    <source>
        <strain evidence="3 4">1y2</strain>
    </source>
</reference>
<gene>
    <name evidence="3" type="ORF">AR1Y2_3012</name>
</gene>
<dbReference type="Proteomes" id="UP000298653">
    <property type="component" value="Chromosome"/>
</dbReference>
<accession>A0A4P8IGC9</accession>
<dbReference type="PANTHER" id="PTHR13947">
    <property type="entry name" value="GNAT FAMILY N-ACETYLTRANSFERASE"/>
    <property type="match status" value="1"/>
</dbReference>
<protein>
    <submittedName>
        <fullName evidence="3">Acetyltransferase (GNAT) family protein</fullName>
    </submittedName>
</protein>
<dbReference type="Gene3D" id="3.40.630.30">
    <property type="match status" value="1"/>
</dbReference>
<dbReference type="InterPro" id="IPR000182">
    <property type="entry name" value="GNAT_dom"/>
</dbReference>
<organism evidence="3 4">
    <name type="scientific">Anaerostipes rhamnosivorans</name>
    <dbReference type="NCBI Taxonomy" id="1229621"/>
    <lineage>
        <taxon>Bacteria</taxon>
        <taxon>Bacillati</taxon>
        <taxon>Bacillota</taxon>
        <taxon>Clostridia</taxon>
        <taxon>Lachnospirales</taxon>
        <taxon>Lachnospiraceae</taxon>
        <taxon>Anaerostipes</taxon>
    </lineage>
</organism>
<proteinExistence type="predicted"/>
<dbReference type="EMBL" id="CP040058">
    <property type="protein sequence ID" value="QCP36466.1"/>
    <property type="molecule type" value="Genomic_DNA"/>
</dbReference>
<name>A0A4P8IGC9_9FIRM</name>
<keyword evidence="4" id="KW-1185">Reference proteome</keyword>